<evidence type="ECO:0000256" key="5">
    <source>
        <dbReference type="ARBA" id="ARBA00022989"/>
    </source>
</evidence>
<accession>A0A1M6IU55</accession>
<evidence type="ECO:0000256" key="3">
    <source>
        <dbReference type="ARBA" id="ARBA00022692"/>
    </source>
</evidence>
<dbReference type="InterPro" id="IPR000326">
    <property type="entry name" value="PAP2/HPO"/>
</dbReference>
<feature type="transmembrane region" description="Helical" evidence="7">
    <location>
        <begin position="158"/>
        <end position="176"/>
    </location>
</feature>
<feature type="transmembrane region" description="Helical" evidence="7">
    <location>
        <begin position="38"/>
        <end position="58"/>
    </location>
</feature>
<dbReference type="STRING" id="185007.SAMN02910350_02377"/>
<dbReference type="CDD" id="cd03392">
    <property type="entry name" value="PAP2_like_2"/>
    <property type="match status" value="1"/>
</dbReference>
<keyword evidence="4" id="KW-0378">Hydrolase</keyword>
<evidence type="ECO:0000313" key="9">
    <source>
        <dbReference type="EMBL" id="SHJ37879.1"/>
    </source>
</evidence>
<dbReference type="GO" id="GO:0016787">
    <property type="term" value="F:hydrolase activity"/>
    <property type="evidence" value="ECO:0007669"/>
    <property type="project" value="UniProtKB-KW"/>
</dbReference>
<evidence type="ECO:0000256" key="7">
    <source>
        <dbReference type="SAM" id="Phobius"/>
    </source>
</evidence>
<evidence type="ECO:0000259" key="8">
    <source>
        <dbReference type="SMART" id="SM00014"/>
    </source>
</evidence>
<dbReference type="InterPro" id="IPR036938">
    <property type="entry name" value="PAP2/HPO_sf"/>
</dbReference>
<dbReference type="Gene3D" id="1.20.144.10">
    <property type="entry name" value="Phosphatidic acid phosphatase type 2/haloperoxidase"/>
    <property type="match status" value="1"/>
</dbReference>
<dbReference type="SMART" id="SM00014">
    <property type="entry name" value="acidPPc"/>
    <property type="match status" value="1"/>
</dbReference>
<organism evidence="9 10">
    <name type="scientific">Pseudobutyrivibrio xylanivorans DSM 14809</name>
    <dbReference type="NCBI Taxonomy" id="1123012"/>
    <lineage>
        <taxon>Bacteria</taxon>
        <taxon>Bacillati</taxon>
        <taxon>Bacillota</taxon>
        <taxon>Clostridia</taxon>
        <taxon>Lachnospirales</taxon>
        <taxon>Lachnospiraceae</taxon>
        <taxon>Pseudobutyrivibrio</taxon>
    </lineage>
</organism>
<dbReference type="Pfam" id="PF01569">
    <property type="entry name" value="PAP2"/>
    <property type="match status" value="1"/>
</dbReference>
<keyword evidence="3 7" id="KW-0812">Transmembrane</keyword>
<dbReference type="RefSeq" id="WP_072918393.1">
    <property type="nucleotide sequence ID" value="NZ_FQYQ01000019.1"/>
</dbReference>
<dbReference type="PANTHER" id="PTHR14969">
    <property type="entry name" value="SPHINGOSINE-1-PHOSPHATE PHOSPHOHYDROLASE"/>
    <property type="match status" value="1"/>
</dbReference>
<keyword evidence="2" id="KW-1003">Cell membrane</keyword>
<feature type="transmembrane region" description="Helical" evidence="7">
    <location>
        <begin position="64"/>
        <end position="83"/>
    </location>
</feature>
<name>A0A1M6IU55_PSEXY</name>
<keyword evidence="5 7" id="KW-1133">Transmembrane helix</keyword>
<comment type="subcellular location">
    <subcellularLocation>
        <location evidence="1">Cell membrane</location>
        <topology evidence="1">Multi-pass membrane protein</topology>
    </subcellularLocation>
</comment>
<evidence type="ECO:0000256" key="4">
    <source>
        <dbReference type="ARBA" id="ARBA00022801"/>
    </source>
</evidence>
<dbReference type="GO" id="GO:0005886">
    <property type="term" value="C:plasma membrane"/>
    <property type="evidence" value="ECO:0007669"/>
    <property type="project" value="UniProtKB-SubCell"/>
</dbReference>
<dbReference type="Proteomes" id="UP000184185">
    <property type="component" value="Unassembled WGS sequence"/>
</dbReference>
<evidence type="ECO:0000313" key="10">
    <source>
        <dbReference type="Proteomes" id="UP000184185"/>
    </source>
</evidence>
<gene>
    <name evidence="9" type="ORF">SAMN02745725_02418</name>
</gene>
<feature type="domain" description="Phosphatidic acid phosphatase type 2/haloperoxidase" evidence="8">
    <location>
        <begin position="66"/>
        <end position="173"/>
    </location>
</feature>
<dbReference type="SUPFAM" id="SSF48317">
    <property type="entry name" value="Acid phosphatase/Vanadium-dependent haloperoxidase"/>
    <property type="match status" value="1"/>
</dbReference>
<sequence>METIIESSKVFYFDWELDLLHWFQSIHNSFLDFIVPKITFLGNAGWFWIAVTALLLIFPFNRKMGVQATISITLTFIICNLILKPSIMRCRPCWLEEIQMLVKIPHDYSFPSGHSNASFAVATAIFTRNKKLGIPALVLAACIALSRLYLFVHWPTDVLAGTCVGICGGIVSYFIVEYIYKKYSKNTSVPRLW</sequence>
<evidence type="ECO:0000256" key="1">
    <source>
        <dbReference type="ARBA" id="ARBA00004651"/>
    </source>
</evidence>
<keyword evidence="10" id="KW-1185">Reference proteome</keyword>
<protein>
    <submittedName>
        <fullName evidence="9">Undecaprenyl-diphosphatase</fullName>
    </submittedName>
</protein>
<reference evidence="9 10" key="1">
    <citation type="submission" date="2016-11" db="EMBL/GenBank/DDBJ databases">
        <authorList>
            <person name="Jaros S."/>
            <person name="Januszkiewicz K."/>
            <person name="Wedrychowicz H."/>
        </authorList>
    </citation>
    <scope>NUCLEOTIDE SEQUENCE [LARGE SCALE GENOMIC DNA]</scope>
    <source>
        <strain evidence="9 10">DSM 14809</strain>
    </source>
</reference>
<dbReference type="AlphaFoldDB" id="A0A1M6IU55"/>
<dbReference type="OrthoDB" id="9789113at2"/>
<dbReference type="PANTHER" id="PTHR14969:SF62">
    <property type="entry name" value="DECAPRENYLPHOSPHORYL-5-PHOSPHORIBOSE PHOSPHATASE RV3807C-RELATED"/>
    <property type="match status" value="1"/>
</dbReference>
<proteinExistence type="predicted"/>
<evidence type="ECO:0000256" key="6">
    <source>
        <dbReference type="ARBA" id="ARBA00023136"/>
    </source>
</evidence>
<dbReference type="EMBL" id="FQYQ01000019">
    <property type="protein sequence ID" value="SHJ37879.1"/>
    <property type="molecule type" value="Genomic_DNA"/>
</dbReference>
<keyword evidence="6 7" id="KW-0472">Membrane</keyword>
<evidence type="ECO:0000256" key="2">
    <source>
        <dbReference type="ARBA" id="ARBA00022475"/>
    </source>
</evidence>
<feature type="transmembrane region" description="Helical" evidence="7">
    <location>
        <begin position="132"/>
        <end position="152"/>
    </location>
</feature>